<keyword evidence="2" id="KW-1185">Reference proteome</keyword>
<dbReference type="SUPFAM" id="SSF52540">
    <property type="entry name" value="P-loop containing nucleoside triphosphate hydrolases"/>
    <property type="match status" value="1"/>
</dbReference>
<dbReference type="AlphaFoldDB" id="A0A1H8VH80"/>
<dbReference type="OrthoDB" id="547265at2"/>
<dbReference type="InterPro" id="IPR027417">
    <property type="entry name" value="P-loop_NTPase"/>
</dbReference>
<proteinExistence type="predicted"/>
<evidence type="ECO:0000313" key="2">
    <source>
        <dbReference type="Proteomes" id="UP000199657"/>
    </source>
</evidence>
<reference evidence="1 2" key="1">
    <citation type="submission" date="2016-10" db="EMBL/GenBank/DDBJ databases">
        <authorList>
            <person name="de Groot N.N."/>
        </authorList>
    </citation>
    <scope>NUCLEOTIDE SEQUENCE [LARGE SCALE GENOMIC DNA]</scope>
    <source>
        <strain evidence="1 2">CGMCC 1.6291</strain>
    </source>
</reference>
<evidence type="ECO:0000313" key="1">
    <source>
        <dbReference type="EMBL" id="SEP14749.1"/>
    </source>
</evidence>
<dbReference type="RefSeq" id="WP_139209254.1">
    <property type="nucleotide sequence ID" value="NZ_FOEG01000012.1"/>
</dbReference>
<dbReference type="EMBL" id="FOEG01000012">
    <property type="protein sequence ID" value="SEP14749.1"/>
    <property type="molecule type" value="Genomic_DNA"/>
</dbReference>
<accession>A0A1H8VH80</accession>
<dbReference type="Proteomes" id="UP000199657">
    <property type="component" value="Unassembled WGS sequence"/>
</dbReference>
<sequence length="136" mass="15579">MSTTRKKLILHVGLHKTGTTYFQRAVWPNWQEVSYAGKPAPERYPSPWQALEHLPAPVLLSSEGMTGSLTQSYLEGNSWLVLCGERISTIGDTLRDRFEIFPILTVRDPGRLRRHVGFSQSLAQLPKIRFKKDFLR</sequence>
<evidence type="ECO:0008006" key="3">
    <source>
        <dbReference type="Google" id="ProtNLM"/>
    </source>
</evidence>
<dbReference type="STRING" id="406100.SAMN04488052_11273"/>
<gene>
    <name evidence="1" type="ORF">SAMN04488052_11273</name>
</gene>
<name>A0A1H8VH80_9GAMM</name>
<protein>
    <recommendedName>
        <fullName evidence="3">Sulfotransferase family protein</fullName>
    </recommendedName>
</protein>
<organism evidence="1 2">
    <name type="scientific">Aquisalimonas asiatica</name>
    <dbReference type="NCBI Taxonomy" id="406100"/>
    <lineage>
        <taxon>Bacteria</taxon>
        <taxon>Pseudomonadati</taxon>
        <taxon>Pseudomonadota</taxon>
        <taxon>Gammaproteobacteria</taxon>
        <taxon>Chromatiales</taxon>
        <taxon>Ectothiorhodospiraceae</taxon>
        <taxon>Aquisalimonas</taxon>
    </lineage>
</organism>